<dbReference type="Proteomes" id="UP001491310">
    <property type="component" value="Unassembled WGS sequence"/>
</dbReference>
<organism evidence="4 5">
    <name type="scientific">Coccomyxa subellipsoidea</name>
    <dbReference type="NCBI Taxonomy" id="248742"/>
    <lineage>
        <taxon>Eukaryota</taxon>
        <taxon>Viridiplantae</taxon>
        <taxon>Chlorophyta</taxon>
        <taxon>core chlorophytes</taxon>
        <taxon>Trebouxiophyceae</taxon>
        <taxon>Trebouxiophyceae incertae sedis</taxon>
        <taxon>Coccomyxaceae</taxon>
        <taxon>Coccomyxa</taxon>
    </lineage>
</organism>
<dbReference type="PROSITE" id="PS51556">
    <property type="entry name" value="SAM_MT_MG_PIX"/>
    <property type="match status" value="1"/>
</dbReference>
<keyword evidence="2" id="KW-0812">Transmembrane</keyword>
<comment type="caution">
    <text evidence="4">The sequence shown here is derived from an EMBL/GenBank/DDBJ whole genome shotgun (WGS) entry which is preliminary data.</text>
</comment>
<dbReference type="Gene3D" id="3.40.50.150">
    <property type="entry name" value="Vaccinia Virus protein VP39"/>
    <property type="match status" value="1"/>
</dbReference>
<protein>
    <recommendedName>
        <fullName evidence="3">Magnesium-protoporphyrin IX methyltransferase C-terminal domain-containing protein</fullName>
    </recommendedName>
</protein>
<accession>A0ABR2Z203</accession>
<dbReference type="InterPro" id="IPR010251">
    <property type="entry name" value="Mg_prot_MeTrfase"/>
</dbReference>
<dbReference type="NCBIfam" id="TIGR02021">
    <property type="entry name" value="BchM-ChlM"/>
    <property type="match status" value="1"/>
</dbReference>
<keyword evidence="5" id="KW-1185">Reference proteome</keyword>
<evidence type="ECO:0000313" key="4">
    <source>
        <dbReference type="EMBL" id="KAK9918187.1"/>
    </source>
</evidence>
<evidence type="ECO:0000256" key="1">
    <source>
        <dbReference type="SAM" id="MobiDB-lite"/>
    </source>
</evidence>
<proteinExistence type="predicted"/>
<feature type="transmembrane region" description="Helical" evidence="2">
    <location>
        <begin position="69"/>
        <end position="91"/>
    </location>
</feature>
<dbReference type="EMBL" id="JALJOT010000001">
    <property type="protein sequence ID" value="KAK9918187.1"/>
    <property type="molecule type" value="Genomic_DNA"/>
</dbReference>
<dbReference type="SUPFAM" id="SSF53335">
    <property type="entry name" value="S-adenosyl-L-methionine-dependent methyltransferases"/>
    <property type="match status" value="1"/>
</dbReference>
<dbReference type="InterPro" id="IPR010940">
    <property type="entry name" value="Mg_prot_MeTrfase_C"/>
</dbReference>
<evidence type="ECO:0000259" key="3">
    <source>
        <dbReference type="Pfam" id="PF07109"/>
    </source>
</evidence>
<dbReference type="Pfam" id="PF07109">
    <property type="entry name" value="Mg-por_mtran_C"/>
    <property type="match status" value="1"/>
</dbReference>
<gene>
    <name evidence="4" type="ORF">WJX75_002121</name>
</gene>
<feature type="region of interest" description="Disordered" evidence="1">
    <location>
        <begin position="1"/>
        <end position="32"/>
    </location>
</feature>
<feature type="domain" description="Magnesium-protoporphyrin IX methyltransferase C-terminal" evidence="3">
    <location>
        <begin position="237"/>
        <end position="332"/>
    </location>
</feature>
<keyword evidence="2" id="KW-0472">Membrane</keyword>
<dbReference type="InterPro" id="IPR029063">
    <property type="entry name" value="SAM-dependent_MTases_sf"/>
</dbReference>
<evidence type="ECO:0000313" key="5">
    <source>
        <dbReference type="Proteomes" id="UP001491310"/>
    </source>
</evidence>
<dbReference type="CDD" id="cd02440">
    <property type="entry name" value="AdoMet_MTases"/>
    <property type="match status" value="1"/>
</dbReference>
<sequence>MAISHTQHVCSLGGSGRRSLRPEQTTLSRRQNVAPQFNTKRNGRSSQCRTVAASAASEVLSQLADGALAIPPSAFGAIGAMGLIGAALFVADPEKRRSAQTSTAGGDEKEAVKGYFNTVGFERWNKIYGTTDEISSVQMDIREGHAVTVDKVLKWLSEGAGVKGITVCDAGCGTGSLSIPLALQGAKVYGSDISEAMANEAARRYEVEAKSSKAAEAPKFEAKDLESISGTYHTVCCIDVLIHYPPERMAEMVGHLASLSEKRLILSFAPSTPYYLILKRIGEFFPKGSKATRAYLHKEEDVEAALIKAGFKVTNREMTASKFYFSRLFEAVPAS</sequence>
<keyword evidence="2" id="KW-1133">Transmembrane helix</keyword>
<feature type="compositionally biased region" description="Polar residues" evidence="1">
    <location>
        <begin position="22"/>
        <end position="32"/>
    </location>
</feature>
<evidence type="ECO:0000256" key="2">
    <source>
        <dbReference type="SAM" id="Phobius"/>
    </source>
</evidence>
<name>A0ABR2Z203_9CHLO</name>
<reference evidence="4 5" key="1">
    <citation type="journal article" date="2024" name="Nat. Commun.">
        <title>Phylogenomics reveals the evolutionary origins of lichenization in chlorophyte algae.</title>
        <authorList>
            <person name="Puginier C."/>
            <person name="Libourel C."/>
            <person name="Otte J."/>
            <person name="Skaloud P."/>
            <person name="Haon M."/>
            <person name="Grisel S."/>
            <person name="Petersen M."/>
            <person name="Berrin J.G."/>
            <person name="Delaux P.M."/>
            <person name="Dal Grande F."/>
            <person name="Keller J."/>
        </authorList>
    </citation>
    <scope>NUCLEOTIDE SEQUENCE [LARGE SCALE GENOMIC DNA]</scope>
    <source>
        <strain evidence="4 5">SAG 216-7</strain>
    </source>
</reference>
<dbReference type="PANTHER" id="PTHR43591">
    <property type="entry name" value="METHYLTRANSFERASE"/>
    <property type="match status" value="1"/>
</dbReference>
<dbReference type="PANTHER" id="PTHR43591:SF81">
    <property type="entry name" value="MAGNESIUM PROTOPORPHYRIN IX METHYLTRANSFERASE, CHLOROPLASTIC-RELATED"/>
    <property type="match status" value="1"/>
</dbReference>